<organism evidence="2 3">
    <name type="scientific">Litchfieldella anticariensis (strain DSM 16096 / CECT 5854 / CIP 108499 / LMG 22089 / FP35)</name>
    <name type="common">Halomonas anticariensis</name>
    <dbReference type="NCBI Taxonomy" id="1121939"/>
    <lineage>
        <taxon>Bacteria</taxon>
        <taxon>Pseudomonadati</taxon>
        <taxon>Pseudomonadota</taxon>
        <taxon>Gammaproteobacteria</taxon>
        <taxon>Oceanospirillales</taxon>
        <taxon>Halomonadaceae</taxon>
        <taxon>Litchfieldella</taxon>
    </lineage>
</organism>
<accession>S2LDM8</accession>
<comment type="caution">
    <text evidence="2">The sequence shown here is derived from an EMBL/GenBank/DDBJ whole genome shotgun (WGS) entry which is preliminary data.</text>
</comment>
<keyword evidence="1" id="KW-1133">Transmembrane helix</keyword>
<keyword evidence="1" id="KW-0812">Transmembrane</keyword>
<sequence>MIASDGHDREATHRDQRYAGRAVVVVVMVDATGRPVTRCLMHDHVLLDDPRWAMVIPVATPVAWPPVVPVAPIVVLVVVMMTMVAIASMSVAVGERWRRECQGQADSH</sequence>
<evidence type="ECO:0000313" key="3">
    <source>
        <dbReference type="Proteomes" id="UP000014463"/>
    </source>
</evidence>
<dbReference type="STRING" id="1121939.L861_23965"/>
<proteinExistence type="predicted"/>
<gene>
    <name evidence="2" type="ORF">L861_23965</name>
</gene>
<dbReference type="Proteomes" id="UP000014463">
    <property type="component" value="Unassembled WGS sequence"/>
</dbReference>
<keyword evidence="1" id="KW-0472">Membrane</keyword>
<protein>
    <recommendedName>
        <fullName evidence="4">Transmembrane protein</fullName>
    </recommendedName>
</protein>
<keyword evidence="3" id="KW-1185">Reference proteome</keyword>
<evidence type="ECO:0000256" key="1">
    <source>
        <dbReference type="SAM" id="Phobius"/>
    </source>
</evidence>
<dbReference type="AlphaFoldDB" id="S2LDM8"/>
<feature type="transmembrane region" description="Helical" evidence="1">
    <location>
        <begin position="70"/>
        <end position="93"/>
    </location>
</feature>
<evidence type="ECO:0000313" key="2">
    <source>
        <dbReference type="EMBL" id="EPC02871.1"/>
    </source>
</evidence>
<name>S2LDM8_LITA3</name>
<evidence type="ECO:0008006" key="4">
    <source>
        <dbReference type="Google" id="ProtNLM"/>
    </source>
</evidence>
<reference evidence="2 3" key="1">
    <citation type="journal article" date="2013" name="Genome Announc.">
        <title>Draft genome sequence of the moderately halophilic gammaproteobacterium Halomonas anticariensis FP35.</title>
        <authorList>
            <person name="Tahrioui A."/>
            <person name="Quesada E."/>
            <person name="Llamas I."/>
        </authorList>
    </citation>
    <scope>NUCLEOTIDE SEQUENCE [LARGE SCALE GENOMIC DNA]</scope>
    <source>
        <strain evidence="3">DSM 16096 / CECT 5854 / LMG 22089 / FP35</strain>
    </source>
</reference>
<dbReference type="EMBL" id="ASTJ01000023">
    <property type="protein sequence ID" value="EPC02871.1"/>
    <property type="molecule type" value="Genomic_DNA"/>
</dbReference>